<gene>
    <name evidence="2" type="ORF">SAMN02745702_02230</name>
</gene>
<reference evidence="2 3" key="1">
    <citation type="submission" date="2017-02" db="EMBL/GenBank/DDBJ databases">
        <authorList>
            <person name="Peterson S.W."/>
        </authorList>
    </citation>
    <scope>NUCLEOTIDE SEQUENCE [LARGE SCALE GENOMIC DNA]</scope>
    <source>
        <strain evidence="2 3">DSM 18034</strain>
    </source>
</reference>
<dbReference type="CDD" id="cd02042">
    <property type="entry name" value="ParAB_family"/>
    <property type="match status" value="1"/>
</dbReference>
<evidence type="ECO:0000259" key="1">
    <source>
        <dbReference type="Pfam" id="PF13614"/>
    </source>
</evidence>
<dbReference type="AlphaFoldDB" id="A0A1T4WGS5"/>
<sequence length="260" mass="28736">MGAQVLAIANQKGGVGKTTTALSLGAALVREGKRALVIDMDPHACASIHLAHYPEEIEASVLDIFYADESDAGMIWPEIIHHEEGPGFDFVPASIRLSDLEVDLKERQGRGGIFRRAILCIENDYDYIVLDCPPHVGVLLVNALVSANLVIIPIQTDFLALHGLRLLFDTMGTLNKVLVHPLQFMTLGTMFDRRAGACRRVLNLLRKKMKSRVFDTVINLDTNFREASAKGKVIYEISPKSRGALEYTLLAKEIIKDEIS</sequence>
<accession>A0A1T4WGS5</accession>
<protein>
    <submittedName>
        <fullName evidence="2">Chromosome partitioning protein</fullName>
    </submittedName>
</protein>
<organism evidence="2 3">
    <name type="scientific">Desulfobaculum bizertense DSM 18034</name>
    <dbReference type="NCBI Taxonomy" id="1121442"/>
    <lineage>
        <taxon>Bacteria</taxon>
        <taxon>Pseudomonadati</taxon>
        <taxon>Thermodesulfobacteriota</taxon>
        <taxon>Desulfovibrionia</taxon>
        <taxon>Desulfovibrionales</taxon>
        <taxon>Desulfovibrionaceae</taxon>
        <taxon>Desulfobaculum</taxon>
    </lineage>
</organism>
<evidence type="ECO:0000313" key="3">
    <source>
        <dbReference type="Proteomes" id="UP000189733"/>
    </source>
</evidence>
<dbReference type="EMBL" id="FUYA01000007">
    <property type="protein sequence ID" value="SKA76407.1"/>
    <property type="molecule type" value="Genomic_DNA"/>
</dbReference>
<dbReference type="STRING" id="1121442.SAMN02745702_02230"/>
<dbReference type="RefSeq" id="WP_078685509.1">
    <property type="nucleotide sequence ID" value="NZ_FUYA01000007.1"/>
</dbReference>
<dbReference type="Proteomes" id="UP000189733">
    <property type="component" value="Unassembled WGS sequence"/>
</dbReference>
<dbReference type="PIRSF" id="PIRSF009320">
    <property type="entry name" value="Nuc_binding_HP_1000"/>
    <property type="match status" value="1"/>
</dbReference>
<dbReference type="FunFam" id="3.40.50.300:FF:000285">
    <property type="entry name" value="Sporulation initiation inhibitor Soj"/>
    <property type="match status" value="1"/>
</dbReference>
<name>A0A1T4WGS5_9BACT</name>
<proteinExistence type="predicted"/>
<keyword evidence="3" id="KW-1185">Reference proteome</keyword>
<dbReference type="Gene3D" id="3.40.50.300">
    <property type="entry name" value="P-loop containing nucleotide triphosphate hydrolases"/>
    <property type="match status" value="1"/>
</dbReference>
<evidence type="ECO:0000313" key="2">
    <source>
        <dbReference type="EMBL" id="SKA76407.1"/>
    </source>
</evidence>
<dbReference type="InterPro" id="IPR027417">
    <property type="entry name" value="P-loop_NTPase"/>
</dbReference>
<dbReference type="PANTHER" id="PTHR13696">
    <property type="entry name" value="P-LOOP CONTAINING NUCLEOSIDE TRIPHOSPHATE HYDROLASE"/>
    <property type="match status" value="1"/>
</dbReference>
<feature type="domain" description="AAA" evidence="1">
    <location>
        <begin position="4"/>
        <end position="178"/>
    </location>
</feature>
<dbReference type="OrthoDB" id="9815116at2"/>
<dbReference type="InterPro" id="IPR025669">
    <property type="entry name" value="AAA_dom"/>
</dbReference>
<dbReference type="SUPFAM" id="SSF52540">
    <property type="entry name" value="P-loop containing nucleoside triphosphate hydrolases"/>
    <property type="match status" value="1"/>
</dbReference>
<dbReference type="Pfam" id="PF13614">
    <property type="entry name" value="AAA_31"/>
    <property type="match status" value="1"/>
</dbReference>
<dbReference type="PANTHER" id="PTHR13696:SF52">
    <property type="entry name" value="PARA FAMILY PROTEIN CT_582"/>
    <property type="match status" value="1"/>
</dbReference>
<dbReference type="InterPro" id="IPR050678">
    <property type="entry name" value="DNA_Partitioning_ATPase"/>
</dbReference>